<reference evidence="1 2" key="1">
    <citation type="submission" date="2019-05" db="EMBL/GenBank/DDBJ databases">
        <title>Another draft genome of Portunus trituberculatus and its Hox gene families provides insights of decapod evolution.</title>
        <authorList>
            <person name="Jeong J.-H."/>
            <person name="Song I."/>
            <person name="Kim S."/>
            <person name="Choi T."/>
            <person name="Kim D."/>
            <person name="Ryu S."/>
            <person name="Kim W."/>
        </authorList>
    </citation>
    <scope>NUCLEOTIDE SEQUENCE [LARGE SCALE GENOMIC DNA]</scope>
    <source>
        <tissue evidence="1">Muscle</tissue>
    </source>
</reference>
<evidence type="ECO:0008006" key="3">
    <source>
        <dbReference type="Google" id="ProtNLM"/>
    </source>
</evidence>
<dbReference type="EMBL" id="VSRR010008018">
    <property type="protein sequence ID" value="MPC47944.1"/>
    <property type="molecule type" value="Genomic_DNA"/>
</dbReference>
<evidence type="ECO:0000313" key="1">
    <source>
        <dbReference type="EMBL" id="MPC47944.1"/>
    </source>
</evidence>
<evidence type="ECO:0000313" key="2">
    <source>
        <dbReference type="Proteomes" id="UP000324222"/>
    </source>
</evidence>
<organism evidence="1 2">
    <name type="scientific">Portunus trituberculatus</name>
    <name type="common">Swimming crab</name>
    <name type="synonym">Neptunus trituberculatus</name>
    <dbReference type="NCBI Taxonomy" id="210409"/>
    <lineage>
        <taxon>Eukaryota</taxon>
        <taxon>Metazoa</taxon>
        <taxon>Ecdysozoa</taxon>
        <taxon>Arthropoda</taxon>
        <taxon>Crustacea</taxon>
        <taxon>Multicrustacea</taxon>
        <taxon>Malacostraca</taxon>
        <taxon>Eumalacostraca</taxon>
        <taxon>Eucarida</taxon>
        <taxon>Decapoda</taxon>
        <taxon>Pleocyemata</taxon>
        <taxon>Brachyura</taxon>
        <taxon>Eubrachyura</taxon>
        <taxon>Portunoidea</taxon>
        <taxon>Portunidae</taxon>
        <taxon>Portuninae</taxon>
        <taxon>Portunus</taxon>
    </lineage>
</organism>
<name>A0A5B7FUF5_PORTR</name>
<comment type="caution">
    <text evidence="1">The sequence shown here is derived from an EMBL/GenBank/DDBJ whole genome shotgun (WGS) entry which is preliminary data.</text>
</comment>
<proteinExistence type="predicted"/>
<keyword evidence="2" id="KW-1185">Reference proteome</keyword>
<dbReference type="Proteomes" id="UP000324222">
    <property type="component" value="Unassembled WGS sequence"/>
</dbReference>
<sequence length="63" mass="7317">MDATVEEFVLDPAGRWEEEIKSLKKNAWREIVRHYDLEVRARARKYEIQAGAPQASRSSRGSK</sequence>
<protein>
    <recommendedName>
        <fullName evidence="3">MADF domain-containing protein</fullName>
    </recommendedName>
</protein>
<gene>
    <name evidence="1" type="ORF">E2C01_041705</name>
</gene>
<dbReference type="AlphaFoldDB" id="A0A5B7FUF5"/>
<accession>A0A5B7FUF5</accession>